<accession>A0A848MI59</accession>
<evidence type="ECO:0000313" key="3">
    <source>
        <dbReference type="Proteomes" id="UP000585363"/>
    </source>
</evidence>
<dbReference type="AlphaFoldDB" id="A0A848MI59"/>
<feature type="coiled-coil region" evidence="1">
    <location>
        <begin position="58"/>
        <end position="85"/>
    </location>
</feature>
<name>A0A848MI59_9GAMM</name>
<reference evidence="2 3" key="1">
    <citation type="submission" date="2020-01" db="EMBL/GenBank/DDBJ databases">
        <authorList>
            <person name="Lee S.D."/>
        </authorList>
    </citation>
    <scope>NUCLEOTIDE SEQUENCE [LARGE SCALE GENOMIC DNA]</scope>
    <source>
        <strain evidence="2 3">SAP-1</strain>
    </source>
</reference>
<evidence type="ECO:0000313" key="2">
    <source>
        <dbReference type="EMBL" id="NMP26853.1"/>
    </source>
</evidence>
<evidence type="ECO:0008006" key="4">
    <source>
        <dbReference type="Google" id="ProtNLM"/>
    </source>
</evidence>
<keyword evidence="3" id="KW-1185">Reference proteome</keyword>
<dbReference type="Proteomes" id="UP000585363">
    <property type="component" value="Unassembled WGS sequence"/>
</dbReference>
<comment type="caution">
    <text evidence="2">The sequence shown here is derived from an EMBL/GenBank/DDBJ whole genome shotgun (WGS) entry which is preliminary data.</text>
</comment>
<protein>
    <recommendedName>
        <fullName evidence="4">Bacteriophage protein</fullName>
    </recommendedName>
</protein>
<dbReference type="EMBL" id="JAADJU010000004">
    <property type="protein sequence ID" value="NMP26853.1"/>
    <property type="molecule type" value="Genomic_DNA"/>
</dbReference>
<keyword evidence="1" id="KW-0175">Coiled coil</keyword>
<organism evidence="2 3">
    <name type="scientific">Rouxiella aceris</name>
    <dbReference type="NCBI Taxonomy" id="2703884"/>
    <lineage>
        <taxon>Bacteria</taxon>
        <taxon>Pseudomonadati</taxon>
        <taxon>Pseudomonadota</taxon>
        <taxon>Gammaproteobacteria</taxon>
        <taxon>Enterobacterales</taxon>
        <taxon>Yersiniaceae</taxon>
        <taxon>Rouxiella</taxon>
    </lineage>
</organism>
<gene>
    <name evidence="2" type="ORF">GW590_08250</name>
</gene>
<sequence length="105" mass="11245">MKTIYVLKAFGFNDGSGKLVDFSPGFHDVEDEVAEHWFVKAHLSPDGKAPATDTDPRISELEGQLADRDAKITELEGQLADLTAQIVSLSGGDNNGGKSKPSDTK</sequence>
<evidence type="ECO:0000256" key="1">
    <source>
        <dbReference type="SAM" id="Coils"/>
    </source>
</evidence>
<dbReference type="RefSeq" id="WP_169402561.1">
    <property type="nucleotide sequence ID" value="NZ_JAADJU010000004.1"/>
</dbReference>
<proteinExistence type="predicted"/>
<reference evidence="2 3" key="2">
    <citation type="submission" date="2020-06" db="EMBL/GenBank/DDBJ databases">
        <title>Polyphasic characterization of a Rahnella strain isolated from tree sap.</title>
        <authorList>
            <person name="Kim I.S."/>
        </authorList>
    </citation>
    <scope>NUCLEOTIDE SEQUENCE [LARGE SCALE GENOMIC DNA]</scope>
    <source>
        <strain evidence="2 3">SAP-1</strain>
    </source>
</reference>